<accession>A0ABU1NAW3</accession>
<sequence length="108" mass="12241">MNPAAILDFLWAQGFAVDLGQDDRLLVSPASTLHDSQREILRANKSAIVALLKEERQVTADLLAAAMRVCDRHDDGEEAREEMRRDCLALHIVLQRDLLEHFRGRPQP</sequence>
<gene>
    <name evidence="1" type="ORF">J2739_001352</name>
</gene>
<evidence type="ECO:0000313" key="2">
    <source>
        <dbReference type="Proteomes" id="UP001184230"/>
    </source>
</evidence>
<dbReference type="RefSeq" id="WP_309899809.1">
    <property type="nucleotide sequence ID" value="NZ_JAVDRF010000002.1"/>
</dbReference>
<comment type="caution">
    <text evidence="1">The sequence shown here is derived from an EMBL/GenBank/DDBJ whole genome shotgun (WGS) entry which is preliminary data.</text>
</comment>
<evidence type="ECO:0008006" key="3">
    <source>
        <dbReference type="Google" id="ProtNLM"/>
    </source>
</evidence>
<keyword evidence="2" id="KW-1185">Reference proteome</keyword>
<dbReference type="EMBL" id="JAVDRF010000002">
    <property type="protein sequence ID" value="MDR6535592.1"/>
    <property type="molecule type" value="Genomic_DNA"/>
</dbReference>
<name>A0ABU1NAW3_9BURK</name>
<reference evidence="1 2" key="1">
    <citation type="submission" date="2023-07" db="EMBL/GenBank/DDBJ databases">
        <title>Sorghum-associated microbial communities from plants grown in Nebraska, USA.</title>
        <authorList>
            <person name="Schachtman D."/>
        </authorList>
    </citation>
    <scope>NUCLEOTIDE SEQUENCE [LARGE SCALE GENOMIC DNA]</scope>
    <source>
        <strain evidence="1 2">DS1781</strain>
    </source>
</reference>
<proteinExistence type="predicted"/>
<dbReference type="Proteomes" id="UP001184230">
    <property type="component" value="Unassembled WGS sequence"/>
</dbReference>
<protein>
    <recommendedName>
        <fullName evidence="3">TubC N-terminal docking domain-containing protein</fullName>
    </recommendedName>
</protein>
<evidence type="ECO:0000313" key="1">
    <source>
        <dbReference type="EMBL" id="MDR6535592.1"/>
    </source>
</evidence>
<organism evidence="1 2">
    <name type="scientific">Variovorax soli</name>
    <dbReference type="NCBI Taxonomy" id="376815"/>
    <lineage>
        <taxon>Bacteria</taxon>
        <taxon>Pseudomonadati</taxon>
        <taxon>Pseudomonadota</taxon>
        <taxon>Betaproteobacteria</taxon>
        <taxon>Burkholderiales</taxon>
        <taxon>Comamonadaceae</taxon>
        <taxon>Variovorax</taxon>
    </lineage>
</organism>